<evidence type="ECO:0000256" key="1">
    <source>
        <dbReference type="SAM" id="Phobius"/>
    </source>
</evidence>
<dbReference type="InterPro" id="IPR052173">
    <property type="entry name" value="Beta-lactam_resp_regulator"/>
</dbReference>
<dbReference type="EMBL" id="JAHXPT010000002">
    <property type="protein sequence ID" value="MBW6409276.1"/>
    <property type="molecule type" value="Genomic_DNA"/>
</dbReference>
<evidence type="ECO:0000259" key="2">
    <source>
        <dbReference type="Pfam" id="PF05569"/>
    </source>
</evidence>
<dbReference type="PANTHER" id="PTHR34978">
    <property type="entry name" value="POSSIBLE SENSOR-TRANSDUCER PROTEIN BLAR"/>
    <property type="match status" value="1"/>
</dbReference>
<dbReference type="PANTHER" id="PTHR34978:SF3">
    <property type="entry name" value="SLR0241 PROTEIN"/>
    <property type="match status" value="1"/>
</dbReference>
<feature type="transmembrane region" description="Helical" evidence="1">
    <location>
        <begin position="130"/>
        <end position="153"/>
    </location>
</feature>
<feature type="transmembrane region" description="Helical" evidence="1">
    <location>
        <begin position="7"/>
        <end position="32"/>
    </location>
</feature>
<dbReference type="CDD" id="cd07341">
    <property type="entry name" value="M56_BlaR1_MecR1_like"/>
    <property type="match status" value="1"/>
</dbReference>
<dbReference type="Proteomes" id="UP001519921">
    <property type="component" value="Unassembled WGS sequence"/>
</dbReference>
<organism evidence="3 4">
    <name type="scientific">Clostridium weizhouense</name>
    <dbReference type="NCBI Taxonomy" id="2859781"/>
    <lineage>
        <taxon>Bacteria</taxon>
        <taxon>Bacillati</taxon>
        <taxon>Bacillota</taxon>
        <taxon>Clostridia</taxon>
        <taxon>Eubacteriales</taxon>
        <taxon>Clostridiaceae</taxon>
        <taxon>Clostridium</taxon>
    </lineage>
</organism>
<proteinExistence type="predicted"/>
<feature type="domain" description="Peptidase M56" evidence="2">
    <location>
        <begin position="11"/>
        <end position="324"/>
    </location>
</feature>
<evidence type="ECO:0000313" key="4">
    <source>
        <dbReference type="Proteomes" id="UP001519921"/>
    </source>
</evidence>
<comment type="caution">
    <text evidence="3">The sequence shown here is derived from an EMBL/GenBank/DDBJ whole genome shotgun (WGS) entry which is preliminary data.</text>
</comment>
<dbReference type="InterPro" id="IPR008756">
    <property type="entry name" value="Peptidase_M56"/>
</dbReference>
<accession>A0ABS7ANL3</accession>
<keyword evidence="1" id="KW-1133">Transmembrane helix</keyword>
<dbReference type="Pfam" id="PF05569">
    <property type="entry name" value="Peptidase_M56"/>
    <property type="match status" value="1"/>
</dbReference>
<reference evidence="3 4" key="1">
    <citation type="submission" date="2021-07" db="EMBL/GenBank/DDBJ databases">
        <title>Clostridium weizhouense sp. nov., an anaerobic bacterium isolated from activated sludge of Petroleum wastewater.</title>
        <authorList>
            <person name="Li Q."/>
        </authorList>
    </citation>
    <scope>NUCLEOTIDE SEQUENCE [LARGE SCALE GENOMIC DNA]</scope>
    <source>
        <strain evidence="3 4">YB-6</strain>
    </source>
</reference>
<name>A0ABS7ANL3_9CLOT</name>
<feature type="transmembrane region" description="Helical" evidence="1">
    <location>
        <begin position="237"/>
        <end position="260"/>
    </location>
</feature>
<keyword evidence="1" id="KW-0812">Transmembrane</keyword>
<evidence type="ECO:0000313" key="3">
    <source>
        <dbReference type="EMBL" id="MBW6409276.1"/>
    </source>
</evidence>
<keyword evidence="4" id="KW-1185">Reference proteome</keyword>
<sequence length="736" mass="85374">MGILEKFFLWILQTSLTTSIGILILMLILKVFNNHIGVRIKHGLWILVIIRLLVPTIPEMNINLFSTFYEKYENVIQIQNQKDELKGEEELPIVVNKNNNVNHNMNTEINEKEEIQNAEKQKLISVIFKIFSYLWIIGAVILSSIFLLSIFNFKRRVKYLKKDNYSEIQNLMNSCVNRINVRKNIPVFIHNTFKSPCILGIIKPKIYIPEHVLRIKDLNQLSHIFLHELMHYKRKDLFYNSIGVIALSIHWFNPLVWIAINKIKLYREYACDASVLEILGEEEKVKYGMTLINFSKKFSHKNKYSQLAISFENSNQIRGRIKMIKNFKNGSYKISVKAALGVALATSLMFTNNIIVQGAEVNNVVSTTSNNNSILSSKDRDKFLIDSPKKVYDDIEKVEKVWGLKFKIPDFMPGYNPRVSCFQLIKLSDNENALNIFLKNSDASKDEIAFQIFEKDPVESLKKIESSYKSIRARIEGEKEEMNLEGINGLSVTLKSTTPSIMTDEYIIPERKDVHKYFAWQNEGIWYSIEYNSIFNDKEILNLSEDNIEKIAKSIKYPEEIKNVNYSVEREVSTEIGVMSIYDKEDLEKAKKLLGFNPKLPLTINEDVKINDSGVGISGDSDIENNKINYELNSFYSNKNGSITFTAQKNSKVYDNIAENGYFIRENTEDNKPKKIKAEKLNIDNKEVFKYEETDYTPTVEYIWKEDGIYYSVFFFNGTENSYDIAEKFVKSKPID</sequence>
<protein>
    <submittedName>
        <fullName evidence="3">M56 family metallopeptidase</fullName>
    </submittedName>
</protein>
<gene>
    <name evidence="3" type="ORF">KYD98_04165</name>
</gene>
<dbReference type="RefSeq" id="WP_219778324.1">
    <property type="nucleotide sequence ID" value="NZ_JAHXPT010000002.1"/>
</dbReference>
<keyword evidence="1" id="KW-0472">Membrane</keyword>